<dbReference type="CDD" id="cd07570">
    <property type="entry name" value="GAT_Gln-NAD-synth"/>
    <property type="match status" value="1"/>
</dbReference>
<dbReference type="AlphaFoldDB" id="A0A940MQY6"/>
<evidence type="ECO:0000256" key="1">
    <source>
        <dbReference type="ARBA" id="ARBA00005188"/>
    </source>
</evidence>
<keyword evidence="3 7" id="KW-0436">Ligase</keyword>
<dbReference type="InterPro" id="IPR003694">
    <property type="entry name" value="NAD_synthase"/>
</dbReference>
<dbReference type="GO" id="GO:0005737">
    <property type="term" value="C:cytoplasm"/>
    <property type="evidence" value="ECO:0007669"/>
    <property type="project" value="InterPro"/>
</dbReference>
<evidence type="ECO:0000313" key="10">
    <source>
        <dbReference type="Proteomes" id="UP000675940"/>
    </source>
</evidence>
<dbReference type="GO" id="GO:0009435">
    <property type="term" value="P:NAD+ biosynthetic process"/>
    <property type="evidence" value="ECO:0007669"/>
    <property type="project" value="UniProtKB-UniRule"/>
</dbReference>
<dbReference type="Gene3D" id="3.60.110.10">
    <property type="entry name" value="Carbon-nitrogen hydrolase"/>
    <property type="match status" value="1"/>
</dbReference>
<reference evidence="9" key="1">
    <citation type="submission" date="2021-03" db="EMBL/GenBank/DDBJ databases">
        <title>Sagittula salina sp. nov. strain M10.9X isolated from the marine waste.</title>
        <authorList>
            <person name="Satari L."/>
            <person name="Molina-Menor E."/>
            <person name="Vidal-Verdu A."/>
            <person name="Pascual J."/>
            <person name="Pereto J."/>
            <person name="Porcar M."/>
        </authorList>
    </citation>
    <scope>NUCLEOTIDE SEQUENCE</scope>
    <source>
        <strain evidence="9">M10.9X</strain>
    </source>
</reference>
<dbReference type="PIRSF" id="PIRSF006630">
    <property type="entry name" value="NADS_GAT"/>
    <property type="match status" value="1"/>
</dbReference>
<dbReference type="PROSITE" id="PS50263">
    <property type="entry name" value="CN_HYDROLASE"/>
    <property type="match status" value="1"/>
</dbReference>
<dbReference type="GO" id="GO:0003952">
    <property type="term" value="F:NAD+ synthase (glutamine-hydrolyzing) activity"/>
    <property type="evidence" value="ECO:0007669"/>
    <property type="project" value="UniProtKB-UniRule"/>
</dbReference>
<dbReference type="PANTHER" id="PTHR23090">
    <property type="entry name" value="NH 3 /GLUTAMINE-DEPENDENT NAD + SYNTHETASE"/>
    <property type="match status" value="1"/>
</dbReference>
<evidence type="ECO:0000256" key="3">
    <source>
        <dbReference type="ARBA" id="ARBA00022598"/>
    </source>
</evidence>
<dbReference type="Pfam" id="PF02540">
    <property type="entry name" value="NAD_synthase"/>
    <property type="match status" value="1"/>
</dbReference>
<dbReference type="EMBL" id="JAGISH010000011">
    <property type="protein sequence ID" value="MBP0484273.1"/>
    <property type="molecule type" value="Genomic_DNA"/>
</dbReference>
<keyword evidence="5 7" id="KW-0067">ATP-binding</keyword>
<evidence type="ECO:0000256" key="7">
    <source>
        <dbReference type="PIRNR" id="PIRNR006630"/>
    </source>
</evidence>
<dbReference type="RefSeq" id="WP_209362468.1">
    <property type="nucleotide sequence ID" value="NZ_JAGISH010000011.1"/>
</dbReference>
<keyword evidence="10" id="KW-1185">Reference proteome</keyword>
<dbReference type="EC" id="6.3.5.1" evidence="7"/>
<evidence type="ECO:0000256" key="4">
    <source>
        <dbReference type="ARBA" id="ARBA00022741"/>
    </source>
</evidence>
<dbReference type="Gene3D" id="3.40.50.620">
    <property type="entry name" value="HUPs"/>
    <property type="match status" value="1"/>
</dbReference>
<feature type="domain" description="CN hydrolase" evidence="8">
    <location>
        <begin position="5"/>
        <end position="245"/>
    </location>
</feature>
<comment type="pathway">
    <text evidence="1 7">Cofactor biosynthesis; NAD(+) biosynthesis; NAD(+) from deamido-NAD(+) (L-Gln route): step 1/1.</text>
</comment>
<dbReference type="SUPFAM" id="SSF52402">
    <property type="entry name" value="Adenine nucleotide alpha hydrolases-like"/>
    <property type="match status" value="1"/>
</dbReference>
<evidence type="ECO:0000313" key="9">
    <source>
        <dbReference type="EMBL" id="MBP0484273.1"/>
    </source>
</evidence>
<dbReference type="Pfam" id="PF00795">
    <property type="entry name" value="CN_hydrolase"/>
    <property type="match status" value="1"/>
</dbReference>
<dbReference type="GO" id="GO:0004359">
    <property type="term" value="F:glutaminase activity"/>
    <property type="evidence" value="ECO:0007669"/>
    <property type="project" value="InterPro"/>
</dbReference>
<dbReference type="InterPro" id="IPR022310">
    <property type="entry name" value="NAD/GMP_synthase"/>
</dbReference>
<proteinExistence type="inferred from homology"/>
<evidence type="ECO:0000256" key="2">
    <source>
        <dbReference type="ARBA" id="ARBA00007145"/>
    </source>
</evidence>
<name>A0A940MQY6_9RHOB</name>
<dbReference type="InterPro" id="IPR003010">
    <property type="entry name" value="C-N_Hydrolase"/>
</dbReference>
<comment type="similarity">
    <text evidence="2 7">In the C-terminal section; belongs to the NAD synthetase family.</text>
</comment>
<sequence>MTDRFRLTLAQLNSTLGDLHGNASRAREAWQAGREAGADLVALPELFLTGGGAQDLIAKPAFVAAAVAEVEALARHCADGPALAIGAPWPEAGTLHNGYCLLQGGRVAAVTPKFFLPNSGALDEVRTFSRGAMQGPVNVGGVRIGMPLGEDACHPDVVEAMEETGAEILLVPAAWPYFRNGFDLRQNQVVARVVESGLPLACLNMVGGEGALVFDGGSFVLNARGVPAVQLPVMAEAVEHVDFLRGPEGWIAQEGRFVAHPGGSEQDYAALVLGLRDYCAKTGVDRVLVGLGSAGAALVAAVAVDALGRPRVRGVAAEDDRSARACAAALGLGCDALPLAQAQTALAAVVADIAPARLRALLLETEAERGGEMLLATATKSGLALGCGPDAMVGGYALLKDLFQTGAVQLSQWRNANHRAWMLGPPGMVIPQEVIATGPDPLDAILEILVVRDGSVADCVAAGHDRADVIRAQTLLTSSEKTRADIAPGPRLSDRAFGLDRRYPAAHRWREE</sequence>
<dbReference type="InterPro" id="IPR014445">
    <property type="entry name" value="Gln-dep_NAD_synthase"/>
</dbReference>
<dbReference type="SUPFAM" id="SSF56317">
    <property type="entry name" value="Carbon-nitrogen hydrolase"/>
    <property type="match status" value="1"/>
</dbReference>
<protein>
    <recommendedName>
        <fullName evidence="7">Glutamine-dependent NAD(+) synthetase</fullName>
        <ecNumber evidence="7">6.3.5.1</ecNumber>
    </recommendedName>
    <alternativeName>
        <fullName evidence="7">NAD(+) synthase [glutamine-hydrolyzing]</fullName>
    </alternativeName>
</protein>
<keyword evidence="6 7" id="KW-0520">NAD</keyword>
<dbReference type="InterPro" id="IPR014729">
    <property type="entry name" value="Rossmann-like_a/b/a_fold"/>
</dbReference>
<comment type="caution">
    <text evidence="9">The sequence shown here is derived from an EMBL/GenBank/DDBJ whole genome shotgun (WGS) entry which is preliminary data.</text>
</comment>
<dbReference type="Proteomes" id="UP000675940">
    <property type="component" value="Unassembled WGS sequence"/>
</dbReference>
<organism evidence="9 10">
    <name type="scientific">Sagittula salina</name>
    <dbReference type="NCBI Taxonomy" id="2820268"/>
    <lineage>
        <taxon>Bacteria</taxon>
        <taxon>Pseudomonadati</taxon>
        <taxon>Pseudomonadota</taxon>
        <taxon>Alphaproteobacteria</taxon>
        <taxon>Rhodobacterales</taxon>
        <taxon>Roseobacteraceae</taxon>
        <taxon>Sagittula</taxon>
    </lineage>
</organism>
<evidence type="ECO:0000256" key="5">
    <source>
        <dbReference type="ARBA" id="ARBA00022840"/>
    </source>
</evidence>
<comment type="catalytic activity">
    <reaction evidence="7">
        <text>deamido-NAD(+) + L-glutamine + ATP + H2O = L-glutamate + AMP + diphosphate + NAD(+) + H(+)</text>
        <dbReference type="Rhea" id="RHEA:24384"/>
        <dbReference type="ChEBI" id="CHEBI:15377"/>
        <dbReference type="ChEBI" id="CHEBI:15378"/>
        <dbReference type="ChEBI" id="CHEBI:29985"/>
        <dbReference type="ChEBI" id="CHEBI:30616"/>
        <dbReference type="ChEBI" id="CHEBI:33019"/>
        <dbReference type="ChEBI" id="CHEBI:57540"/>
        <dbReference type="ChEBI" id="CHEBI:58359"/>
        <dbReference type="ChEBI" id="CHEBI:58437"/>
        <dbReference type="ChEBI" id="CHEBI:456215"/>
        <dbReference type="EC" id="6.3.5.1"/>
    </reaction>
</comment>
<dbReference type="Gene3D" id="1.10.10.1510">
    <property type="match status" value="1"/>
</dbReference>
<accession>A0A940MQY6</accession>
<gene>
    <name evidence="9" type="ORF">J5474_17500</name>
</gene>
<dbReference type="InterPro" id="IPR036526">
    <property type="entry name" value="C-N_Hydrolase_sf"/>
</dbReference>
<dbReference type="PANTHER" id="PTHR23090:SF9">
    <property type="entry name" value="GLUTAMINE-DEPENDENT NAD(+) SYNTHETASE"/>
    <property type="match status" value="1"/>
</dbReference>
<evidence type="ECO:0000259" key="8">
    <source>
        <dbReference type="PROSITE" id="PS50263"/>
    </source>
</evidence>
<evidence type="ECO:0000256" key="6">
    <source>
        <dbReference type="ARBA" id="ARBA00023027"/>
    </source>
</evidence>
<keyword evidence="4 7" id="KW-0547">Nucleotide-binding</keyword>
<dbReference type="GO" id="GO:0005524">
    <property type="term" value="F:ATP binding"/>
    <property type="evidence" value="ECO:0007669"/>
    <property type="project" value="UniProtKB-UniRule"/>
</dbReference>